<evidence type="ECO:0000313" key="2">
    <source>
        <dbReference type="Proteomes" id="UP001595698"/>
    </source>
</evidence>
<comment type="caution">
    <text evidence="1">The sequence shown here is derived from an EMBL/GenBank/DDBJ whole genome shotgun (WGS) entry which is preliminary data.</text>
</comment>
<proteinExistence type="predicted"/>
<dbReference type="RefSeq" id="WP_386196471.1">
    <property type="nucleotide sequence ID" value="NZ_JBHSBC010000053.1"/>
</dbReference>
<dbReference type="EMBL" id="JBHSBC010000053">
    <property type="protein sequence ID" value="MFC3986314.1"/>
    <property type="molecule type" value="Genomic_DNA"/>
</dbReference>
<evidence type="ECO:0000313" key="1">
    <source>
        <dbReference type="EMBL" id="MFC3986314.1"/>
    </source>
</evidence>
<name>A0ABV8FFE7_9ACTN</name>
<keyword evidence="2" id="KW-1185">Reference proteome</keyword>
<gene>
    <name evidence="1" type="ORF">ACFOYY_39720</name>
</gene>
<protein>
    <recommendedName>
        <fullName evidence="3">Phytanoyl-CoA dioxygenase</fullName>
    </recommendedName>
</protein>
<dbReference type="Gene3D" id="2.60.120.620">
    <property type="entry name" value="q2cbj1_9rhob like domain"/>
    <property type="match status" value="1"/>
</dbReference>
<sequence length="247" mass="27225">MDVDPFAPRVFDDVLPPALLEALSAAAAALPNRTLSFWTGLDAPGPPLIAAVLRHLKALVGLPQLDRPGAGVEWWVRRAPAYHFQPWHVDKDEALFMRDGVVRPPTAASVFYLGDAGGATIFSSQVCDQEGTALVPRRLERAWTIAPRRNRFVVARGDAVHAVLPSRDHAQRVRTSVPINWWSAPMVGNERLATEASDHEALARLTDAPVPAEPSKPVRVPLRTWYAADLPRPVEQRWPAWKAESQA</sequence>
<organism evidence="1 2">
    <name type="scientific">Streptosporangium jomthongense</name>
    <dbReference type="NCBI Taxonomy" id="1193683"/>
    <lineage>
        <taxon>Bacteria</taxon>
        <taxon>Bacillati</taxon>
        <taxon>Actinomycetota</taxon>
        <taxon>Actinomycetes</taxon>
        <taxon>Streptosporangiales</taxon>
        <taxon>Streptosporangiaceae</taxon>
        <taxon>Streptosporangium</taxon>
    </lineage>
</organism>
<accession>A0ABV8FFE7</accession>
<evidence type="ECO:0008006" key="3">
    <source>
        <dbReference type="Google" id="ProtNLM"/>
    </source>
</evidence>
<dbReference type="Proteomes" id="UP001595698">
    <property type="component" value="Unassembled WGS sequence"/>
</dbReference>
<reference evidence="2" key="1">
    <citation type="journal article" date="2019" name="Int. J. Syst. Evol. Microbiol.">
        <title>The Global Catalogue of Microorganisms (GCM) 10K type strain sequencing project: providing services to taxonomists for standard genome sequencing and annotation.</title>
        <authorList>
            <consortium name="The Broad Institute Genomics Platform"/>
            <consortium name="The Broad Institute Genome Sequencing Center for Infectious Disease"/>
            <person name="Wu L."/>
            <person name="Ma J."/>
        </authorList>
    </citation>
    <scope>NUCLEOTIDE SEQUENCE [LARGE SCALE GENOMIC DNA]</scope>
    <source>
        <strain evidence="2">TBRC 7912</strain>
    </source>
</reference>